<proteinExistence type="predicted"/>
<feature type="transmembrane region" description="Helical" evidence="5">
    <location>
        <begin position="69"/>
        <end position="94"/>
    </location>
</feature>
<gene>
    <name evidence="7" type="ORF">MGWOODY_Smn2779</name>
</gene>
<reference evidence="7" key="1">
    <citation type="submission" date="2015-10" db="EMBL/GenBank/DDBJ databases">
        <authorList>
            <person name="Gilbert D.G."/>
        </authorList>
    </citation>
    <scope>NUCLEOTIDE SEQUENCE</scope>
</reference>
<accession>A0A160TLF7</accession>
<keyword evidence="3 5" id="KW-1133">Transmembrane helix</keyword>
<feature type="domain" description="Yip1" evidence="6">
    <location>
        <begin position="7"/>
        <end position="174"/>
    </location>
</feature>
<comment type="subcellular location">
    <subcellularLocation>
        <location evidence="1">Membrane</location>
        <topology evidence="1">Multi-pass membrane protein</topology>
    </subcellularLocation>
</comment>
<evidence type="ECO:0000256" key="4">
    <source>
        <dbReference type="ARBA" id="ARBA00023136"/>
    </source>
</evidence>
<evidence type="ECO:0000256" key="1">
    <source>
        <dbReference type="ARBA" id="ARBA00004141"/>
    </source>
</evidence>
<keyword evidence="4 5" id="KW-0472">Membrane</keyword>
<evidence type="ECO:0000256" key="2">
    <source>
        <dbReference type="ARBA" id="ARBA00022692"/>
    </source>
</evidence>
<keyword evidence="2 5" id="KW-0812">Transmembrane</keyword>
<organism evidence="7">
    <name type="scientific">hydrothermal vent metagenome</name>
    <dbReference type="NCBI Taxonomy" id="652676"/>
    <lineage>
        <taxon>unclassified sequences</taxon>
        <taxon>metagenomes</taxon>
        <taxon>ecological metagenomes</taxon>
    </lineage>
</organism>
<feature type="transmembrane region" description="Helical" evidence="5">
    <location>
        <begin position="162"/>
        <end position="183"/>
    </location>
</feature>
<feature type="transmembrane region" description="Helical" evidence="5">
    <location>
        <begin position="132"/>
        <end position="150"/>
    </location>
</feature>
<dbReference type="Pfam" id="PF04893">
    <property type="entry name" value="Yip1"/>
    <property type="match status" value="1"/>
</dbReference>
<dbReference type="GO" id="GO:0016020">
    <property type="term" value="C:membrane"/>
    <property type="evidence" value="ECO:0007669"/>
    <property type="project" value="UniProtKB-SubCell"/>
</dbReference>
<feature type="transmembrane region" description="Helical" evidence="5">
    <location>
        <begin position="106"/>
        <end position="126"/>
    </location>
</feature>
<feature type="transmembrane region" description="Helical" evidence="5">
    <location>
        <begin position="33"/>
        <end position="57"/>
    </location>
</feature>
<dbReference type="InterPro" id="IPR006977">
    <property type="entry name" value="Yip1_dom"/>
</dbReference>
<evidence type="ECO:0000256" key="3">
    <source>
        <dbReference type="ARBA" id="ARBA00022989"/>
    </source>
</evidence>
<dbReference type="EMBL" id="CZQE01000272">
    <property type="protein sequence ID" value="CUS45523.1"/>
    <property type="molecule type" value="Genomic_DNA"/>
</dbReference>
<evidence type="ECO:0000256" key="5">
    <source>
        <dbReference type="SAM" id="Phobius"/>
    </source>
</evidence>
<dbReference type="AlphaFoldDB" id="A0A160TLF7"/>
<evidence type="ECO:0000259" key="6">
    <source>
        <dbReference type="Pfam" id="PF04893"/>
    </source>
</evidence>
<sequence>MVERIKRLLTAPAQEWPRIDAEPMTIKGIYTGWVVPLAAIGPIAGLIGALVFGYSFLGVTYRPPIGAAVSTALVGYVLALIGVYILSLIINALAPSFGGTRDPVSAFKVAAFTGTAGWLAGVFQIIPMLSWLAILGLYGLYLLWVGLPILMKVPEGRATPYVVVTMLVSIVVFLVCGAVAAQVGASFARPMFNAATDAGTVNGSLNLPGVGKIDLDKANAAVASMKAATDKMQNGTATPVAAAALQAMLPATIGGFARGDVESQSGGVGGIAGSHAQGHYTSGDQSFDLSVTDMAAAGALASLGGAMNMQSSKQTATGYEKTAMVGGAMVTEKWDTQSKSGSYGTMVASRFMVSADGAAPTIDTLKQAVASVDTGKLAALAR</sequence>
<protein>
    <submittedName>
        <fullName evidence="7">Probable membrane protein YPO2362</fullName>
    </submittedName>
</protein>
<evidence type="ECO:0000313" key="7">
    <source>
        <dbReference type="EMBL" id="CUS45523.1"/>
    </source>
</evidence>
<name>A0A160TLF7_9ZZZZ</name>